<proteinExistence type="inferred from homology"/>
<dbReference type="Proteomes" id="UP000594262">
    <property type="component" value="Unplaced"/>
</dbReference>
<dbReference type="EnsemblMetazoa" id="CLYHEMT007584.1">
    <property type="protein sequence ID" value="CLYHEMP007584.1"/>
    <property type="gene ID" value="CLYHEMG007584"/>
</dbReference>
<dbReference type="CDD" id="cd12940">
    <property type="entry name" value="LEM_LAP2_LEMD1"/>
    <property type="match status" value="1"/>
</dbReference>
<dbReference type="Gene3D" id="1.10.720.40">
    <property type="match status" value="1"/>
</dbReference>
<dbReference type="Pfam" id="PF00023">
    <property type="entry name" value="Ank"/>
    <property type="match status" value="1"/>
</dbReference>
<name>A0A7M5UXS1_9CNID</name>
<dbReference type="SMART" id="SM00540">
    <property type="entry name" value="LEM"/>
    <property type="match status" value="1"/>
</dbReference>
<evidence type="ECO:0000256" key="3">
    <source>
        <dbReference type="ARBA" id="ARBA00023043"/>
    </source>
</evidence>
<dbReference type="Pfam" id="PF24567">
    <property type="entry name" value="ANKLE2_3rd"/>
    <property type="match status" value="1"/>
</dbReference>
<sequence>RQRTFGFDTIKMLDKVEIKKLSNDELKAQLKLAKISSGPITGTTRRIYENRLSAHFEILRKKQTKQEDGEGECNSNIQDEKKGEKSVDVKENGNKTSSNNEKVDKENETRKESSGFEKKPNNLILTVESVNENHFSAEKSSNQSSTNDNLPLPESCPSAQEGPVGDGYFYGLWVPWSPTRLKLTKPRVYYSQKSVLEALKKFPGSRFKQFNSKEEAEKFSTKDANNLTVVSVIDLIANTKITNNKDSKDVPKLEPLKAPTIQEVQIFRKYIEENDIFNVRKCLNNPKYLINSKDAPVIVHEGMRSNALHTAVKHDKLSICQVIMSHIIELETYTNLYPDIKDDESLKFRRDHVENLYLNTPEKIICDSPLHIACKLGFLEIVKFLLSFPATNINALNKDGKKASDVICTRYNVRQSEKEDRKNKIKALFEDKAYIPLYCGEDLPKVGQPIVTNIPSVSSILNQNKNIRACLGPCSPCQAQKIYHMWRKTPRDFRSVVRSDYDKGMERVGRSIAAQENLPYAEYWDFLECHIDLCTQSGLQKLENYLRQKAEKTKRCKTVAKVSKTRTLFNGDDTDGIKRKLSFENESESKVLAPRLSPVKKTSWSDVDCYCQCGELLENCEDCCVDIDIERLIVNFRMCCTIKDDSFNEGVDGGLPQNSFHNEFDSPESNIRIPEVYICGEYPSKKDLDVLRAMGDRVLDENDNYPHTEAWVKRITRHPDKERQSWPTPGSPRFVQMSKVWTA</sequence>
<dbReference type="SUPFAM" id="SSF63451">
    <property type="entry name" value="LEM domain"/>
    <property type="match status" value="1"/>
</dbReference>
<accession>A0A7M5UXS1</accession>
<dbReference type="OrthoDB" id="7446186at2759"/>
<keyword evidence="2" id="KW-0132">Cell division</keyword>
<dbReference type="PANTHER" id="PTHR12349:SF4">
    <property type="entry name" value="ANKYRIN REPEAT AND LEM DOMAIN-CONTAINING PROTEIN 2"/>
    <property type="match status" value="1"/>
</dbReference>
<feature type="compositionally biased region" description="Polar residues" evidence="5">
    <location>
        <begin position="128"/>
        <end position="149"/>
    </location>
</feature>
<evidence type="ECO:0000313" key="7">
    <source>
        <dbReference type="EnsemblMetazoa" id="CLYHEMP007584.1"/>
    </source>
</evidence>
<dbReference type="PANTHER" id="PTHR12349">
    <property type="entry name" value="ANKYRIN REPEAT AND LEM DOMAIN-CONTAINING PROTEIN 2"/>
    <property type="match status" value="1"/>
</dbReference>
<reference evidence="7" key="1">
    <citation type="submission" date="2021-01" db="UniProtKB">
        <authorList>
            <consortium name="EnsemblMetazoa"/>
        </authorList>
    </citation>
    <scope>IDENTIFICATION</scope>
</reference>
<keyword evidence="3" id="KW-0040">ANK repeat</keyword>
<feature type="domain" description="LEM" evidence="6">
    <location>
        <begin position="15"/>
        <end position="59"/>
    </location>
</feature>
<dbReference type="InterPro" id="IPR003887">
    <property type="entry name" value="LEM_dom"/>
</dbReference>
<dbReference type="Gene3D" id="3.40.970.10">
    <property type="entry name" value="Ribonuclease H1, N-terminal domain"/>
    <property type="match status" value="1"/>
</dbReference>
<dbReference type="InterPro" id="IPR036770">
    <property type="entry name" value="Ankyrin_rpt-contain_sf"/>
</dbReference>
<comment type="similarity">
    <text evidence="1">Belongs to the ANKLE2 family.</text>
</comment>
<protein>
    <recommendedName>
        <fullName evidence="6">LEM domain-containing protein</fullName>
    </recommendedName>
</protein>
<dbReference type="InterPro" id="IPR056237">
    <property type="entry name" value="ANKLE2_3rd"/>
</dbReference>
<dbReference type="Pfam" id="PF03020">
    <property type="entry name" value="LEM"/>
    <property type="match status" value="1"/>
</dbReference>
<evidence type="ECO:0000256" key="2">
    <source>
        <dbReference type="ARBA" id="ARBA00022618"/>
    </source>
</evidence>
<dbReference type="AlphaFoldDB" id="A0A7M5UXS1"/>
<feature type="compositionally biased region" description="Basic and acidic residues" evidence="5">
    <location>
        <begin position="101"/>
        <end position="120"/>
    </location>
</feature>
<feature type="compositionally biased region" description="Basic and acidic residues" evidence="5">
    <location>
        <begin position="78"/>
        <end position="93"/>
    </location>
</feature>
<keyword evidence="8" id="KW-1185">Reference proteome</keyword>
<keyword evidence="4" id="KW-0131">Cell cycle</keyword>
<dbReference type="Gene3D" id="1.25.40.20">
    <property type="entry name" value="Ankyrin repeat-containing domain"/>
    <property type="match status" value="1"/>
</dbReference>
<dbReference type="Pfam" id="PF01693">
    <property type="entry name" value="Cauli_VI"/>
    <property type="match status" value="1"/>
</dbReference>
<dbReference type="InterPro" id="IPR011015">
    <property type="entry name" value="LEM/LEM-like_dom_sf"/>
</dbReference>
<dbReference type="SUPFAM" id="SSF48403">
    <property type="entry name" value="Ankyrin repeat"/>
    <property type="match status" value="1"/>
</dbReference>
<evidence type="ECO:0000256" key="5">
    <source>
        <dbReference type="SAM" id="MobiDB-lite"/>
    </source>
</evidence>
<dbReference type="SMART" id="SM00248">
    <property type="entry name" value="ANK"/>
    <property type="match status" value="2"/>
</dbReference>
<organism evidence="7 8">
    <name type="scientific">Clytia hemisphaerica</name>
    <dbReference type="NCBI Taxonomy" id="252671"/>
    <lineage>
        <taxon>Eukaryota</taxon>
        <taxon>Metazoa</taxon>
        <taxon>Cnidaria</taxon>
        <taxon>Hydrozoa</taxon>
        <taxon>Hydroidolina</taxon>
        <taxon>Leptothecata</taxon>
        <taxon>Obeliida</taxon>
        <taxon>Clytiidae</taxon>
        <taxon>Clytia</taxon>
    </lineage>
</organism>
<dbReference type="InterPro" id="IPR011320">
    <property type="entry name" value="RNase_H1_N"/>
</dbReference>
<evidence type="ECO:0000313" key="8">
    <source>
        <dbReference type="Proteomes" id="UP000594262"/>
    </source>
</evidence>
<evidence type="ECO:0000259" key="6">
    <source>
        <dbReference type="PROSITE" id="PS50954"/>
    </source>
</evidence>
<dbReference type="GO" id="GO:0051301">
    <property type="term" value="P:cell division"/>
    <property type="evidence" value="ECO:0007669"/>
    <property type="project" value="UniProtKB-KW"/>
</dbReference>
<dbReference type="InterPro" id="IPR002110">
    <property type="entry name" value="Ankyrin_rpt"/>
</dbReference>
<dbReference type="InterPro" id="IPR037056">
    <property type="entry name" value="RNase_H1_N_sf"/>
</dbReference>
<evidence type="ECO:0000256" key="4">
    <source>
        <dbReference type="ARBA" id="ARBA00023306"/>
    </source>
</evidence>
<evidence type="ECO:0000256" key="1">
    <source>
        <dbReference type="ARBA" id="ARBA00007597"/>
    </source>
</evidence>
<dbReference type="PROSITE" id="PS50954">
    <property type="entry name" value="LEM"/>
    <property type="match status" value="1"/>
</dbReference>
<feature type="region of interest" description="Disordered" evidence="5">
    <location>
        <begin position="62"/>
        <end position="159"/>
    </location>
</feature>